<proteinExistence type="inferred from homology"/>
<evidence type="ECO:0000256" key="5">
    <source>
        <dbReference type="ARBA" id="ARBA00023136"/>
    </source>
</evidence>
<dbReference type="PANTHER" id="PTHR10877:SF150">
    <property type="entry name" value="REJ DOMAIN-CONTAINING PROTEIN"/>
    <property type="match status" value="1"/>
</dbReference>
<evidence type="ECO:0000256" key="6">
    <source>
        <dbReference type="ARBA" id="ARBA00023180"/>
    </source>
</evidence>
<evidence type="ECO:0000259" key="9">
    <source>
        <dbReference type="Pfam" id="PF20519"/>
    </source>
</evidence>
<feature type="transmembrane region" description="Helical" evidence="7">
    <location>
        <begin position="257"/>
        <end position="276"/>
    </location>
</feature>
<evidence type="ECO:0000259" key="8">
    <source>
        <dbReference type="Pfam" id="PF08016"/>
    </source>
</evidence>
<feature type="transmembrane region" description="Helical" evidence="7">
    <location>
        <begin position="216"/>
        <end position="236"/>
    </location>
</feature>
<dbReference type="Pfam" id="PF20519">
    <property type="entry name" value="Polycystin_dom"/>
    <property type="match status" value="1"/>
</dbReference>
<dbReference type="InterPro" id="IPR003915">
    <property type="entry name" value="PKD_2"/>
</dbReference>
<keyword evidence="6" id="KW-0325">Glycoprotein</keyword>
<dbReference type="InterPro" id="IPR046791">
    <property type="entry name" value="Polycystin_dom"/>
</dbReference>
<comment type="similarity">
    <text evidence="2">Belongs to the polycystin family.</text>
</comment>
<sequence>MFLQGWSPEDGTCFDPSEVIDNGYRFKSSSELNTLPYFGVFSLYGGGGYVLDIGPKQSLVTYYLTQLKAINWMDVYTRALFIDSYVFNANTRLLTRLKVVFEISEYGSIVMTTNPYSFNILPYVSTWDYIVLACQLLFIVALILRIFEFIKNIMKFRLGALKMFVTWLRCTEICLSISSIVCFILRIDRSLQGLADTSNYLGSPVSFENAILYDQVYQQTLAAVMFIVWLDMLKPLTFNSHLHILYFSLTKGRKEMLSFMLFFLIAISAFASYLHITDGYVVYDFRSPITSLLTMLQILLAMISVRKHPELSSLHSQIVISVFAFVMTFVFINFFISMLNCYFSNGKESLTKSGDFCQELNEHFWKRVNQLFSKIWKSLTYHIAQSPDVNYRKKTNREMDIIECKQIMLHLITELQSVVRTRLNCLIIQSAETIQCRFYDEQDKGFKFIIRTPACASGLIRDLICCECNIMLYLARLPREHPVTFSKMFELQRTKSTCPQGIYSIEMPLQPFEMYKCALCSFDQGQNWSTVFPVKVDSACRWSFSQLPSHFTFAL</sequence>
<keyword evidence="4 7" id="KW-1133">Transmembrane helix</keyword>
<feature type="transmembrane region" description="Helical" evidence="7">
    <location>
        <begin position="129"/>
        <end position="147"/>
    </location>
</feature>
<keyword evidence="3 7" id="KW-0812">Transmembrane</keyword>
<dbReference type="GO" id="GO:0050982">
    <property type="term" value="P:detection of mechanical stimulus"/>
    <property type="evidence" value="ECO:0007669"/>
    <property type="project" value="TreeGrafter"/>
</dbReference>
<keyword evidence="5 7" id="KW-0472">Membrane</keyword>
<feature type="transmembrane region" description="Helical" evidence="7">
    <location>
        <begin position="288"/>
        <end position="306"/>
    </location>
</feature>
<dbReference type="GO" id="GO:0005509">
    <property type="term" value="F:calcium ion binding"/>
    <property type="evidence" value="ECO:0007669"/>
    <property type="project" value="InterPro"/>
</dbReference>
<dbReference type="AlphaFoldDB" id="A0A8W8KE87"/>
<dbReference type="PANTHER" id="PTHR10877">
    <property type="entry name" value="POLYCYSTIN FAMILY MEMBER"/>
    <property type="match status" value="1"/>
</dbReference>
<evidence type="ECO:0000256" key="3">
    <source>
        <dbReference type="ARBA" id="ARBA00022692"/>
    </source>
</evidence>
<reference evidence="10" key="1">
    <citation type="submission" date="2022-08" db="UniProtKB">
        <authorList>
            <consortium name="EnsemblMetazoa"/>
        </authorList>
    </citation>
    <scope>IDENTIFICATION</scope>
    <source>
        <strain evidence="10">05x7-T-G4-1.051#20</strain>
    </source>
</reference>
<organism evidence="10 11">
    <name type="scientific">Magallana gigas</name>
    <name type="common">Pacific oyster</name>
    <name type="synonym">Crassostrea gigas</name>
    <dbReference type="NCBI Taxonomy" id="29159"/>
    <lineage>
        <taxon>Eukaryota</taxon>
        <taxon>Metazoa</taxon>
        <taxon>Spiralia</taxon>
        <taxon>Lophotrochozoa</taxon>
        <taxon>Mollusca</taxon>
        <taxon>Bivalvia</taxon>
        <taxon>Autobranchia</taxon>
        <taxon>Pteriomorphia</taxon>
        <taxon>Ostreida</taxon>
        <taxon>Ostreoidea</taxon>
        <taxon>Ostreidae</taxon>
        <taxon>Magallana</taxon>
    </lineage>
</organism>
<dbReference type="InterPro" id="IPR051223">
    <property type="entry name" value="Polycystin"/>
</dbReference>
<dbReference type="Proteomes" id="UP000005408">
    <property type="component" value="Unassembled WGS sequence"/>
</dbReference>
<evidence type="ECO:0000256" key="7">
    <source>
        <dbReference type="SAM" id="Phobius"/>
    </source>
</evidence>
<dbReference type="GO" id="GO:0005262">
    <property type="term" value="F:calcium channel activity"/>
    <property type="evidence" value="ECO:0007669"/>
    <property type="project" value="TreeGrafter"/>
</dbReference>
<dbReference type="InterPro" id="IPR013122">
    <property type="entry name" value="PKD1_2_channel"/>
</dbReference>
<feature type="transmembrane region" description="Helical" evidence="7">
    <location>
        <begin position="318"/>
        <end position="339"/>
    </location>
</feature>
<evidence type="ECO:0000313" key="10">
    <source>
        <dbReference type="EnsemblMetazoa" id="G23522.1:cds"/>
    </source>
</evidence>
<dbReference type="PRINTS" id="PR01433">
    <property type="entry name" value="POLYCYSTIN2"/>
</dbReference>
<dbReference type="EnsemblMetazoa" id="G23522.1">
    <property type="protein sequence ID" value="G23522.1:cds"/>
    <property type="gene ID" value="G23522"/>
</dbReference>
<protein>
    <submittedName>
        <fullName evidence="10">Uncharacterized protein</fullName>
    </submittedName>
</protein>
<dbReference type="GO" id="GO:0016020">
    <property type="term" value="C:membrane"/>
    <property type="evidence" value="ECO:0007669"/>
    <property type="project" value="UniProtKB-SubCell"/>
</dbReference>
<feature type="domain" description="Polycystin" evidence="9">
    <location>
        <begin position="24"/>
        <end position="119"/>
    </location>
</feature>
<comment type="subcellular location">
    <subcellularLocation>
        <location evidence="1">Membrane</location>
        <topology evidence="1">Multi-pass membrane protein</topology>
    </subcellularLocation>
</comment>
<feature type="domain" description="Polycystin cation channel PKD1/PKD2" evidence="8">
    <location>
        <begin position="123"/>
        <end position="344"/>
    </location>
</feature>
<evidence type="ECO:0000256" key="4">
    <source>
        <dbReference type="ARBA" id="ARBA00022989"/>
    </source>
</evidence>
<name>A0A8W8KE87_MAGGI</name>
<feature type="transmembrane region" description="Helical" evidence="7">
    <location>
        <begin position="167"/>
        <end position="187"/>
    </location>
</feature>
<dbReference type="Pfam" id="PF08016">
    <property type="entry name" value="PKD_channel"/>
    <property type="match status" value="1"/>
</dbReference>
<evidence type="ECO:0000256" key="1">
    <source>
        <dbReference type="ARBA" id="ARBA00004141"/>
    </source>
</evidence>
<accession>A0A8W8KE87</accession>
<evidence type="ECO:0000256" key="2">
    <source>
        <dbReference type="ARBA" id="ARBA00007200"/>
    </source>
</evidence>
<evidence type="ECO:0000313" key="11">
    <source>
        <dbReference type="Proteomes" id="UP000005408"/>
    </source>
</evidence>
<keyword evidence="11" id="KW-1185">Reference proteome</keyword>